<organism evidence="3 4">
    <name type="scientific">Novipirellula caenicola</name>
    <dbReference type="NCBI Taxonomy" id="1536901"/>
    <lineage>
        <taxon>Bacteria</taxon>
        <taxon>Pseudomonadati</taxon>
        <taxon>Planctomycetota</taxon>
        <taxon>Planctomycetia</taxon>
        <taxon>Pirellulales</taxon>
        <taxon>Pirellulaceae</taxon>
        <taxon>Novipirellula</taxon>
    </lineage>
</organism>
<protein>
    <submittedName>
        <fullName evidence="3">Uncharacterized protein</fullName>
    </submittedName>
</protein>
<accession>A0ABP9VW30</accession>
<keyword evidence="4" id="KW-1185">Reference proteome</keyword>
<dbReference type="EMBL" id="BAABRO010000012">
    <property type="protein sequence ID" value="GAA5509036.1"/>
    <property type="molecule type" value="Genomic_DNA"/>
</dbReference>
<name>A0ABP9VW30_9BACT</name>
<feature type="transmembrane region" description="Helical" evidence="2">
    <location>
        <begin position="133"/>
        <end position="153"/>
    </location>
</feature>
<sequence>MKLSRHVFALLILSAWLSCSVFVASQGGFHARPSEPPLLMLAAILGPPIIFYALINGSRSVRDYVHHLSPVFLTSVQGLRILGAAFLFLWWFGHLPSLFAWPAGWGDVAVAVLAPATAAAIASDRRFIRSHAFVGFHLLGLLDFVGAVGSGLIARGTFGMAASTPATTILGELPLSLIPGFAVPLWICFHLAALEQRRSTIGAESADDRGGKSSRSPRTGESFSATCDLQSTALE</sequence>
<gene>
    <name evidence="3" type="ORF">Rcae01_04505</name>
</gene>
<evidence type="ECO:0000313" key="4">
    <source>
        <dbReference type="Proteomes" id="UP001416858"/>
    </source>
</evidence>
<feature type="region of interest" description="Disordered" evidence="1">
    <location>
        <begin position="202"/>
        <end position="235"/>
    </location>
</feature>
<evidence type="ECO:0000313" key="3">
    <source>
        <dbReference type="EMBL" id="GAA5509036.1"/>
    </source>
</evidence>
<dbReference type="PROSITE" id="PS51257">
    <property type="entry name" value="PROKAR_LIPOPROTEIN"/>
    <property type="match status" value="1"/>
</dbReference>
<feature type="transmembrane region" description="Helical" evidence="2">
    <location>
        <begin position="37"/>
        <end position="55"/>
    </location>
</feature>
<proteinExistence type="predicted"/>
<feature type="transmembrane region" description="Helical" evidence="2">
    <location>
        <begin position="173"/>
        <end position="194"/>
    </location>
</feature>
<feature type="compositionally biased region" description="Polar residues" evidence="1">
    <location>
        <begin position="213"/>
        <end position="235"/>
    </location>
</feature>
<comment type="caution">
    <text evidence="3">The sequence shown here is derived from an EMBL/GenBank/DDBJ whole genome shotgun (WGS) entry which is preliminary data.</text>
</comment>
<evidence type="ECO:0000256" key="2">
    <source>
        <dbReference type="SAM" id="Phobius"/>
    </source>
</evidence>
<feature type="transmembrane region" description="Helical" evidence="2">
    <location>
        <begin position="67"/>
        <end position="92"/>
    </location>
</feature>
<keyword evidence="2" id="KW-0812">Transmembrane</keyword>
<feature type="transmembrane region" description="Helical" evidence="2">
    <location>
        <begin position="98"/>
        <end position="121"/>
    </location>
</feature>
<reference evidence="3 4" key="1">
    <citation type="submission" date="2024-02" db="EMBL/GenBank/DDBJ databases">
        <title>Rhodopirellula caenicola NBRC 110016.</title>
        <authorList>
            <person name="Ichikawa N."/>
            <person name="Katano-Makiyama Y."/>
            <person name="Hidaka K."/>
        </authorList>
    </citation>
    <scope>NUCLEOTIDE SEQUENCE [LARGE SCALE GENOMIC DNA]</scope>
    <source>
        <strain evidence="3 4">NBRC 110016</strain>
    </source>
</reference>
<dbReference type="RefSeq" id="WP_345685780.1">
    <property type="nucleotide sequence ID" value="NZ_BAABRO010000012.1"/>
</dbReference>
<dbReference type="Proteomes" id="UP001416858">
    <property type="component" value="Unassembled WGS sequence"/>
</dbReference>
<keyword evidence="2" id="KW-0472">Membrane</keyword>
<evidence type="ECO:0000256" key="1">
    <source>
        <dbReference type="SAM" id="MobiDB-lite"/>
    </source>
</evidence>
<keyword evidence="2" id="KW-1133">Transmembrane helix</keyword>